<accession>A0A6J4KCD0</accession>
<dbReference type="AlphaFoldDB" id="A0A6J4KCD0"/>
<feature type="domain" description="Methyltransferase FkbM" evidence="1">
    <location>
        <begin position="97"/>
        <end position="262"/>
    </location>
</feature>
<dbReference type="EMBL" id="CADCTV010000125">
    <property type="protein sequence ID" value="CAA9301983.1"/>
    <property type="molecule type" value="Genomic_DNA"/>
</dbReference>
<reference evidence="2" key="1">
    <citation type="submission" date="2020-02" db="EMBL/GenBank/DDBJ databases">
        <authorList>
            <person name="Meier V. D."/>
        </authorList>
    </citation>
    <scope>NUCLEOTIDE SEQUENCE</scope>
    <source>
        <strain evidence="2">AVDCRST_MAG89</strain>
    </source>
</reference>
<name>A0A6J4KCD0_9BACT</name>
<evidence type="ECO:0000313" key="2">
    <source>
        <dbReference type="EMBL" id="CAA9301983.1"/>
    </source>
</evidence>
<dbReference type="Gene3D" id="3.40.50.150">
    <property type="entry name" value="Vaccinia Virus protein VP39"/>
    <property type="match status" value="1"/>
</dbReference>
<evidence type="ECO:0000259" key="1">
    <source>
        <dbReference type="Pfam" id="PF05050"/>
    </source>
</evidence>
<dbReference type="SUPFAM" id="SSF53335">
    <property type="entry name" value="S-adenosyl-L-methionine-dependent methyltransferases"/>
    <property type="match status" value="1"/>
</dbReference>
<dbReference type="InterPro" id="IPR029063">
    <property type="entry name" value="SAM-dependent_MTases_sf"/>
</dbReference>
<proteinExistence type="predicted"/>
<sequence>MSARESGGALKPGPLWFRAARAAIRQLPLGRFRAFHWLLKVPLRPFEDRLGDDAGRMVYRCDLRYVASREMCLTGRYAPHETALLRALLKPGDTLVDVGANLGYFSLVGAAAVGAGGRVVALEPDPRMAAELEENVRRNGLDHVHTVRAAAFDRRGTATLAGYDEAAGNWGVSTLQSAPASPTTFTVECAPLDDLLDDLGIDGVSLVKIDVEGAEQAVLRGMRAGLARGRYRRVMVELHPWTYEDRNAAVREMVEQMEGFGFHGVLADSSPAAVRSALYGRGRLPPMVPFAADTPVEGWPHVLWTLPGSEPS</sequence>
<dbReference type="PANTHER" id="PTHR34203">
    <property type="entry name" value="METHYLTRANSFERASE, FKBM FAMILY PROTEIN"/>
    <property type="match status" value="1"/>
</dbReference>
<protein>
    <recommendedName>
        <fullName evidence="1">Methyltransferase FkbM domain-containing protein</fullName>
    </recommendedName>
</protein>
<dbReference type="PANTHER" id="PTHR34203:SF15">
    <property type="entry name" value="SLL1173 PROTEIN"/>
    <property type="match status" value="1"/>
</dbReference>
<dbReference type="NCBIfam" id="TIGR01444">
    <property type="entry name" value="fkbM_fam"/>
    <property type="match status" value="1"/>
</dbReference>
<dbReference type="InterPro" id="IPR006342">
    <property type="entry name" value="FkbM_mtfrase"/>
</dbReference>
<organism evidence="2">
    <name type="scientific">uncultured Gemmatimonadota bacterium</name>
    <dbReference type="NCBI Taxonomy" id="203437"/>
    <lineage>
        <taxon>Bacteria</taxon>
        <taxon>Pseudomonadati</taxon>
        <taxon>Gemmatimonadota</taxon>
        <taxon>environmental samples</taxon>
    </lineage>
</organism>
<dbReference type="Pfam" id="PF05050">
    <property type="entry name" value="Methyltransf_21"/>
    <property type="match status" value="1"/>
</dbReference>
<dbReference type="InterPro" id="IPR052514">
    <property type="entry name" value="SAM-dependent_MTase"/>
</dbReference>
<gene>
    <name evidence="2" type="ORF">AVDCRST_MAG89-538</name>
</gene>